<reference evidence="1 2" key="1">
    <citation type="journal article" date="2015" name="Nature">
        <title>rRNA introns, odd ribosomes, and small enigmatic genomes across a large radiation of phyla.</title>
        <authorList>
            <person name="Brown C.T."/>
            <person name="Hug L.A."/>
            <person name="Thomas B.C."/>
            <person name="Sharon I."/>
            <person name="Castelle C.J."/>
            <person name="Singh A."/>
            <person name="Wilkins M.J."/>
            <person name="Williams K.H."/>
            <person name="Banfield J.F."/>
        </authorList>
    </citation>
    <scope>NUCLEOTIDE SEQUENCE [LARGE SCALE GENOMIC DNA]</scope>
</reference>
<organism evidence="1 2">
    <name type="scientific">candidate division CPR2 bacterium GW2011_GWC2_39_10</name>
    <dbReference type="NCBI Taxonomy" id="1618345"/>
    <lineage>
        <taxon>Bacteria</taxon>
        <taxon>Bacteria division CPR2</taxon>
    </lineage>
</organism>
<evidence type="ECO:0000313" key="2">
    <source>
        <dbReference type="Proteomes" id="UP000034207"/>
    </source>
</evidence>
<comment type="caution">
    <text evidence="1">The sequence shown here is derived from an EMBL/GenBank/DDBJ whole genome shotgun (WGS) entry which is preliminary data.</text>
</comment>
<sequence length="79" mass="8771">MKEGNQMLGFNLIPYTEEPEETVIEILNGNEVVGTISITKNGFRIDGGLIEGKEAESGFADRTYFDSNMRFLSHQSAVL</sequence>
<name>A0A0G0P868_UNCC2</name>
<dbReference type="EMBL" id="LBVV01000011">
    <property type="protein sequence ID" value="KKQ94314.1"/>
    <property type="molecule type" value="Genomic_DNA"/>
</dbReference>
<dbReference type="AlphaFoldDB" id="A0A0G0P868"/>
<dbReference type="Proteomes" id="UP000034207">
    <property type="component" value="Unassembled WGS sequence"/>
</dbReference>
<gene>
    <name evidence="1" type="ORF">UT18_C0011G0020</name>
</gene>
<protein>
    <submittedName>
        <fullName evidence="1">Uncharacterized protein</fullName>
    </submittedName>
</protein>
<proteinExistence type="predicted"/>
<accession>A0A0G0P868</accession>
<evidence type="ECO:0000313" key="1">
    <source>
        <dbReference type="EMBL" id="KKQ94314.1"/>
    </source>
</evidence>